<organism evidence="6 7">
    <name type="scientific">Celeribacter neptunius</name>
    <dbReference type="NCBI Taxonomy" id="588602"/>
    <lineage>
        <taxon>Bacteria</taxon>
        <taxon>Pseudomonadati</taxon>
        <taxon>Pseudomonadota</taxon>
        <taxon>Alphaproteobacteria</taxon>
        <taxon>Rhodobacterales</taxon>
        <taxon>Roseobacteraceae</taxon>
        <taxon>Celeribacter</taxon>
    </lineage>
</organism>
<dbReference type="Proteomes" id="UP000199630">
    <property type="component" value="Unassembled WGS sequence"/>
</dbReference>
<dbReference type="InterPro" id="IPR014757">
    <property type="entry name" value="Tscrpt_reg_IclR_C"/>
</dbReference>
<dbReference type="EMBL" id="FORH01000006">
    <property type="protein sequence ID" value="SFJ79306.1"/>
    <property type="molecule type" value="Genomic_DNA"/>
</dbReference>
<protein>
    <submittedName>
        <fullName evidence="6">Transcriptional regulator, IclR family</fullName>
    </submittedName>
</protein>
<keyword evidence="3" id="KW-0804">Transcription</keyword>
<dbReference type="Gene3D" id="1.10.10.10">
    <property type="entry name" value="Winged helix-like DNA-binding domain superfamily/Winged helix DNA-binding domain"/>
    <property type="match status" value="1"/>
</dbReference>
<evidence type="ECO:0000256" key="1">
    <source>
        <dbReference type="ARBA" id="ARBA00023015"/>
    </source>
</evidence>
<dbReference type="InterPro" id="IPR029016">
    <property type="entry name" value="GAF-like_dom_sf"/>
</dbReference>
<dbReference type="SMART" id="SM00346">
    <property type="entry name" value="HTH_ICLR"/>
    <property type="match status" value="1"/>
</dbReference>
<accession>A0A1I3UBR6</accession>
<dbReference type="InterPro" id="IPR005471">
    <property type="entry name" value="Tscrpt_reg_IclR_N"/>
</dbReference>
<dbReference type="InterPro" id="IPR011991">
    <property type="entry name" value="ArsR-like_HTH"/>
</dbReference>
<keyword evidence="1" id="KW-0805">Transcription regulation</keyword>
<keyword evidence="7" id="KW-1185">Reference proteome</keyword>
<dbReference type="PANTHER" id="PTHR30136">
    <property type="entry name" value="HELIX-TURN-HELIX TRANSCRIPTIONAL REGULATOR, ICLR FAMILY"/>
    <property type="match status" value="1"/>
</dbReference>
<dbReference type="SUPFAM" id="SSF55781">
    <property type="entry name" value="GAF domain-like"/>
    <property type="match status" value="1"/>
</dbReference>
<dbReference type="InterPro" id="IPR036388">
    <property type="entry name" value="WH-like_DNA-bd_sf"/>
</dbReference>
<evidence type="ECO:0000256" key="2">
    <source>
        <dbReference type="ARBA" id="ARBA00023125"/>
    </source>
</evidence>
<evidence type="ECO:0000259" key="5">
    <source>
        <dbReference type="PROSITE" id="PS51078"/>
    </source>
</evidence>
<sequence length="256" mass="27614">MDSTLLKGLMVLERVVAADAPVGVSALARDLGLPKSNVHRTLSSLREAGYVGYDADSRHYYPSLKLAQMGNRIAARFPFQTALLPLLQQLVSGTGESAHFVYLDGESVMFACNALPPTSVASVIPDNLTLRWDDTAFGVAIASALPDHAVKSLLGAAKVDPMARARLDAARAEGVAVIRRHDTRRIFEIAAPVRSGWDTVIGAIGITGPAMRFSEDRLEVLQQAVRDFAEQAFAETARLRQADRKTAQETEKVTGS</sequence>
<dbReference type="PANTHER" id="PTHR30136:SF24">
    <property type="entry name" value="HTH-TYPE TRANSCRIPTIONAL REPRESSOR ALLR"/>
    <property type="match status" value="1"/>
</dbReference>
<dbReference type="GO" id="GO:0003700">
    <property type="term" value="F:DNA-binding transcription factor activity"/>
    <property type="evidence" value="ECO:0007669"/>
    <property type="project" value="TreeGrafter"/>
</dbReference>
<feature type="domain" description="HTH iclR-type" evidence="4">
    <location>
        <begin position="2"/>
        <end position="64"/>
    </location>
</feature>
<dbReference type="GO" id="GO:0003677">
    <property type="term" value="F:DNA binding"/>
    <property type="evidence" value="ECO:0007669"/>
    <property type="project" value="UniProtKB-KW"/>
</dbReference>
<evidence type="ECO:0000313" key="7">
    <source>
        <dbReference type="Proteomes" id="UP000199630"/>
    </source>
</evidence>
<dbReference type="PROSITE" id="PS51077">
    <property type="entry name" value="HTH_ICLR"/>
    <property type="match status" value="1"/>
</dbReference>
<evidence type="ECO:0000313" key="6">
    <source>
        <dbReference type="EMBL" id="SFJ79306.1"/>
    </source>
</evidence>
<dbReference type="GO" id="GO:0045892">
    <property type="term" value="P:negative regulation of DNA-templated transcription"/>
    <property type="evidence" value="ECO:0007669"/>
    <property type="project" value="TreeGrafter"/>
</dbReference>
<reference evidence="7" key="1">
    <citation type="submission" date="2016-10" db="EMBL/GenBank/DDBJ databases">
        <authorList>
            <person name="Varghese N."/>
            <person name="Submissions S."/>
        </authorList>
    </citation>
    <scope>NUCLEOTIDE SEQUENCE [LARGE SCALE GENOMIC DNA]</scope>
    <source>
        <strain evidence="7">DSM 26471</strain>
    </source>
</reference>
<dbReference type="AlphaFoldDB" id="A0A1I3UBR6"/>
<feature type="domain" description="IclR-ED" evidence="5">
    <location>
        <begin position="65"/>
        <end position="238"/>
    </location>
</feature>
<dbReference type="Pfam" id="PF01614">
    <property type="entry name" value="IclR_C"/>
    <property type="match status" value="1"/>
</dbReference>
<proteinExistence type="predicted"/>
<dbReference type="Gene3D" id="3.30.450.40">
    <property type="match status" value="1"/>
</dbReference>
<name>A0A1I3UBR6_9RHOB</name>
<dbReference type="Pfam" id="PF09339">
    <property type="entry name" value="HTH_IclR"/>
    <property type="match status" value="1"/>
</dbReference>
<dbReference type="CDD" id="cd00090">
    <property type="entry name" value="HTH_ARSR"/>
    <property type="match status" value="1"/>
</dbReference>
<dbReference type="OrthoDB" id="8357778at2"/>
<dbReference type="SUPFAM" id="SSF46785">
    <property type="entry name" value="Winged helix' DNA-binding domain"/>
    <property type="match status" value="1"/>
</dbReference>
<evidence type="ECO:0000256" key="3">
    <source>
        <dbReference type="ARBA" id="ARBA00023163"/>
    </source>
</evidence>
<dbReference type="InterPro" id="IPR036390">
    <property type="entry name" value="WH_DNA-bd_sf"/>
</dbReference>
<keyword evidence="2" id="KW-0238">DNA-binding</keyword>
<dbReference type="PROSITE" id="PS51078">
    <property type="entry name" value="ICLR_ED"/>
    <property type="match status" value="1"/>
</dbReference>
<dbReference type="InterPro" id="IPR050707">
    <property type="entry name" value="HTH_MetabolicPath_Reg"/>
</dbReference>
<evidence type="ECO:0000259" key="4">
    <source>
        <dbReference type="PROSITE" id="PS51077"/>
    </source>
</evidence>
<dbReference type="STRING" id="588602.SAMN04487991_2943"/>
<gene>
    <name evidence="6" type="ORF">SAMN04487991_2943</name>
</gene>
<dbReference type="RefSeq" id="WP_090061468.1">
    <property type="nucleotide sequence ID" value="NZ_FORH01000006.1"/>
</dbReference>